<feature type="transmembrane region" description="Helical" evidence="1">
    <location>
        <begin position="12"/>
        <end position="29"/>
    </location>
</feature>
<evidence type="ECO:0000313" key="3">
    <source>
        <dbReference type="Proteomes" id="UP000245466"/>
    </source>
</evidence>
<protein>
    <submittedName>
        <fullName evidence="2">Uncharacterized protein</fullName>
    </submittedName>
</protein>
<keyword evidence="1" id="KW-0812">Transmembrane</keyword>
<feature type="transmembrane region" description="Helical" evidence="1">
    <location>
        <begin position="41"/>
        <end position="59"/>
    </location>
</feature>
<accession>A0A2U1ASQ3</accession>
<dbReference type="RefSeq" id="WP_116544481.1">
    <property type="nucleotide sequence ID" value="NZ_QEKI01000012.1"/>
</dbReference>
<evidence type="ECO:0000256" key="1">
    <source>
        <dbReference type="SAM" id="Phobius"/>
    </source>
</evidence>
<evidence type="ECO:0000313" key="2">
    <source>
        <dbReference type="EMBL" id="PVY39297.1"/>
    </source>
</evidence>
<proteinExistence type="predicted"/>
<feature type="transmembrane region" description="Helical" evidence="1">
    <location>
        <begin position="71"/>
        <end position="89"/>
    </location>
</feature>
<name>A0A2U1ASQ3_9BACT</name>
<dbReference type="EMBL" id="QEKI01000012">
    <property type="protein sequence ID" value="PVY39297.1"/>
    <property type="molecule type" value="Genomic_DNA"/>
</dbReference>
<organism evidence="2 3">
    <name type="scientific">Pontibacter virosus</name>
    <dbReference type="NCBI Taxonomy" id="1765052"/>
    <lineage>
        <taxon>Bacteria</taxon>
        <taxon>Pseudomonadati</taxon>
        <taxon>Bacteroidota</taxon>
        <taxon>Cytophagia</taxon>
        <taxon>Cytophagales</taxon>
        <taxon>Hymenobacteraceae</taxon>
        <taxon>Pontibacter</taxon>
    </lineage>
</organism>
<comment type="caution">
    <text evidence="2">The sequence shown here is derived from an EMBL/GenBank/DDBJ whole genome shotgun (WGS) entry which is preliminary data.</text>
</comment>
<keyword evidence="1" id="KW-0472">Membrane</keyword>
<dbReference type="AlphaFoldDB" id="A0A2U1ASQ3"/>
<keyword evidence="3" id="KW-1185">Reference proteome</keyword>
<keyword evidence="1" id="KW-1133">Transmembrane helix</keyword>
<sequence>MKNLIFDKAVRNATVILITLLSAFVWLFIKGLEWEAFMNVVFQFCISWLLSYAATHLYLKAYDAHLHIKLWKNLYLFIIALTLLSFYFLPESQ</sequence>
<dbReference type="Proteomes" id="UP000245466">
    <property type="component" value="Unassembled WGS sequence"/>
</dbReference>
<gene>
    <name evidence="2" type="ORF">C8E01_11296</name>
</gene>
<reference evidence="2 3" key="1">
    <citation type="submission" date="2018-04" db="EMBL/GenBank/DDBJ databases">
        <title>Genomic Encyclopedia of Type Strains, Phase IV (KMG-IV): sequencing the most valuable type-strain genomes for metagenomic binning, comparative biology and taxonomic classification.</title>
        <authorList>
            <person name="Goeker M."/>
        </authorList>
    </citation>
    <scope>NUCLEOTIDE SEQUENCE [LARGE SCALE GENOMIC DNA]</scope>
    <source>
        <strain evidence="2 3">DSM 100231</strain>
    </source>
</reference>